<evidence type="ECO:0000313" key="3">
    <source>
        <dbReference type="Proteomes" id="UP000306393"/>
    </source>
</evidence>
<dbReference type="RefSeq" id="WP_137269201.1">
    <property type="nucleotide sequence ID" value="NZ_QGAC01000009.1"/>
</dbReference>
<dbReference type="SUPFAM" id="SSF81901">
    <property type="entry name" value="HCP-like"/>
    <property type="match status" value="1"/>
</dbReference>
<sequence>MKLISFSALVLSSLFACGAASQAKTLEEFNHGPTAYGSMGDLATEPHLVAEFKDKKFVCRSGEAATPQESPAAAAAFRQLVDYAAIGDAKDNFWLDAGNRKKREDLLAAAVKAGSWKAAYLDSLWTLRYPASPDATTGANATLQKLIEQDVPIVTYTYASSLYGRDYKTMYRLLSTAVDRGSPQAMTLIGGTLVPRARAMHPLAKSLLECAVKQGYAPAYASLGKLAWMEGHRLDAYRLWANGINLGCDACSEPLESLARVRAGYRPTDPMLNLMPELAAINAFYDSNFFYSLSGLRDFERPLPEKLTFHLNDKELLALLKAEQG</sequence>
<feature type="signal peptide" evidence="1">
    <location>
        <begin position="1"/>
        <end position="18"/>
    </location>
</feature>
<evidence type="ECO:0000256" key="1">
    <source>
        <dbReference type="SAM" id="SignalP"/>
    </source>
</evidence>
<dbReference type="Proteomes" id="UP000306393">
    <property type="component" value="Unassembled WGS sequence"/>
</dbReference>
<dbReference type="EMBL" id="QGAC01000009">
    <property type="protein sequence ID" value="TKJ90333.1"/>
    <property type="molecule type" value="Genomic_DNA"/>
</dbReference>
<proteinExistence type="predicted"/>
<organism evidence="2 3">
    <name type="scientific">Erwinia persicina</name>
    <dbReference type="NCBI Taxonomy" id="55211"/>
    <lineage>
        <taxon>Bacteria</taxon>
        <taxon>Pseudomonadati</taxon>
        <taxon>Pseudomonadota</taxon>
        <taxon>Gammaproteobacteria</taxon>
        <taxon>Enterobacterales</taxon>
        <taxon>Erwiniaceae</taxon>
        <taxon>Erwinia</taxon>
    </lineage>
</organism>
<protein>
    <recommendedName>
        <fullName evidence="4">Sel1 repeat family protein</fullName>
    </recommendedName>
</protein>
<evidence type="ECO:0008006" key="4">
    <source>
        <dbReference type="Google" id="ProtNLM"/>
    </source>
</evidence>
<comment type="caution">
    <text evidence="2">The sequence shown here is derived from an EMBL/GenBank/DDBJ whole genome shotgun (WGS) entry which is preliminary data.</text>
</comment>
<dbReference type="AlphaFoldDB" id="A0A4U3F9P3"/>
<accession>A0A4U3F9P3</accession>
<reference evidence="2 3" key="1">
    <citation type="journal article" date="2019" name="Sci. Rep.">
        <title>Differences in resource use lead to coexistence of seed-transmitted microbial populations.</title>
        <authorList>
            <person name="Torres-Cortes G."/>
            <person name="Garcia B.J."/>
            <person name="Compant S."/>
            <person name="Rezki S."/>
            <person name="Jones P."/>
            <person name="Preveaux A."/>
            <person name="Briand M."/>
            <person name="Roulet A."/>
            <person name="Bouchez O."/>
            <person name="Jacobson D."/>
            <person name="Barret M."/>
        </authorList>
    </citation>
    <scope>NUCLEOTIDE SEQUENCE [LARGE SCALE GENOMIC DNA]</scope>
    <source>
        <strain evidence="2 3">CFBP13511</strain>
    </source>
</reference>
<gene>
    <name evidence="2" type="ORF">EpCFBP13511_10695</name>
</gene>
<evidence type="ECO:0000313" key="2">
    <source>
        <dbReference type="EMBL" id="TKJ90333.1"/>
    </source>
</evidence>
<dbReference type="STRING" id="1219360.GCA_001571305_03782"/>
<dbReference type="InterPro" id="IPR011990">
    <property type="entry name" value="TPR-like_helical_dom_sf"/>
</dbReference>
<dbReference type="OrthoDB" id="6522601at2"/>
<keyword evidence="1" id="KW-0732">Signal</keyword>
<dbReference type="PROSITE" id="PS51257">
    <property type="entry name" value="PROKAR_LIPOPROTEIN"/>
    <property type="match status" value="1"/>
</dbReference>
<feature type="chain" id="PRO_5020450038" description="Sel1 repeat family protein" evidence="1">
    <location>
        <begin position="19"/>
        <end position="325"/>
    </location>
</feature>
<name>A0A4U3F9P3_9GAMM</name>
<dbReference type="Gene3D" id="1.25.40.10">
    <property type="entry name" value="Tetratricopeptide repeat domain"/>
    <property type="match status" value="1"/>
</dbReference>